<dbReference type="RefSeq" id="WP_096740535.1">
    <property type="nucleotide sequence ID" value="NZ_CP023509.1"/>
</dbReference>
<evidence type="ECO:0000313" key="2">
    <source>
        <dbReference type="Proteomes" id="UP000218628"/>
    </source>
</evidence>
<evidence type="ECO:0000313" key="1">
    <source>
        <dbReference type="EMBL" id="ATF62142.1"/>
    </source>
</evidence>
<geneLocation type="plasmid" evidence="1">
    <name>unnamed</name>
</geneLocation>
<organism evidence="1 2">
    <name type="scientific">Rothia mucilaginosa</name>
    <dbReference type="NCBI Taxonomy" id="43675"/>
    <lineage>
        <taxon>Bacteria</taxon>
        <taxon>Bacillati</taxon>
        <taxon>Actinomycetota</taxon>
        <taxon>Actinomycetes</taxon>
        <taxon>Micrococcales</taxon>
        <taxon>Micrococcaceae</taxon>
        <taxon>Rothia</taxon>
    </lineage>
</organism>
<protein>
    <submittedName>
        <fullName evidence="1">Uncharacterized protein</fullName>
    </submittedName>
</protein>
<reference evidence="2" key="1">
    <citation type="submission" date="2017-09" db="EMBL/GenBank/DDBJ databases">
        <title>FDA dAtabase for Regulatory Grade micrObial Sequences (FDA-ARGOS): Supporting development and validation of Infectious Disease Dx tests.</title>
        <authorList>
            <person name="Minogue T."/>
            <person name="Wolcott M."/>
            <person name="Wasieloski L."/>
            <person name="Aguilar W."/>
            <person name="Moore D."/>
            <person name="Tallon L."/>
            <person name="Sadzewicz L."/>
            <person name="Ott S."/>
            <person name="Zhao X."/>
            <person name="Nagaraj S."/>
            <person name="Vavikolanu K."/>
            <person name="Aluvathingal J."/>
            <person name="Nadendla S."/>
            <person name="Sichtig H."/>
        </authorList>
    </citation>
    <scope>NUCLEOTIDE SEQUENCE [LARGE SCALE GENOMIC DNA]</scope>
    <source>
        <strain evidence="2">FDAARGOS_369</strain>
        <plasmid evidence="2">Plasmid unnamed</plasmid>
    </source>
</reference>
<name>A0A291DCC1_9MICC</name>
<dbReference type="Proteomes" id="UP000218628">
    <property type="component" value="Plasmid unnamed"/>
</dbReference>
<sequence length="251" mass="28935">MTYQLFTIRATIGETITEYAGTLADIVQWAQKNQDAPFNRRIMGIGWEWFTDRARGISPQDLSEEEATETYPFSRPAPGGGKFFPHIHPLPVTRANVENYVHYITAEASDGEPWSVEMTAEPAAAGSDRVYRVQAFADGDKARQWTGTLPELVEQLEDWGLCRFCTPEEMFSHEEGKNMAAWKWFTDKPSMCHNEDDTMREFEPLDSPAPVWRHIHPLPVTVENVRRFAERIVRWENPTYDWRVELNPVEG</sequence>
<keyword evidence="1" id="KW-0614">Plasmid</keyword>
<proteinExistence type="predicted"/>
<gene>
    <name evidence="1" type="ORF">CO690_00050</name>
</gene>
<dbReference type="AlphaFoldDB" id="A0A291DCC1"/>
<dbReference type="EMBL" id="CP023509">
    <property type="protein sequence ID" value="ATF62142.1"/>
    <property type="molecule type" value="Genomic_DNA"/>
</dbReference>
<accession>A0A291DCC1</accession>